<dbReference type="OrthoDB" id="185320at2"/>
<sequence>MRIITRFNQNLPLSAETIGYNWPQPIVERPNGYPFYHWLQSEQGTGVIEIAHVKYELKEGDGILLSPRLPHRYYPSNNIRWETAFLTFGGALADELVHFIFPNKYVYVKRMSQSLTKFIQKKFVSFLSDDYVATVQQSALIYQFLLMLDSVTQISSNSSKDEVIDPMMTYIKTHYAEKITNQSLERVTNFSASYGNRAFKEHFGLTPQQYLMDFRLRKAKELLISAPELQIQDVAMQAGFNDASYFIKEFRKINKMTPNQFRNHQR</sequence>
<evidence type="ECO:0000256" key="1">
    <source>
        <dbReference type="ARBA" id="ARBA00023015"/>
    </source>
</evidence>
<comment type="caution">
    <text evidence="5">The sequence shown here is derived from an EMBL/GenBank/DDBJ whole genome shotgun (WGS) entry which is preliminary data.</text>
</comment>
<evidence type="ECO:0000313" key="5">
    <source>
        <dbReference type="EMBL" id="KRO01342.1"/>
    </source>
</evidence>
<dbReference type="Pfam" id="PF02311">
    <property type="entry name" value="AraC_binding"/>
    <property type="match status" value="1"/>
</dbReference>
<dbReference type="STRING" id="449659.IV66_GL000415"/>
<evidence type="ECO:0000313" key="6">
    <source>
        <dbReference type="Proteomes" id="UP000051886"/>
    </source>
</evidence>
<dbReference type="PANTHER" id="PTHR43280">
    <property type="entry name" value="ARAC-FAMILY TRANSCRIPTIONAL REGULATOR"/>
    <property type="match status" value="1"/>
</dbReference>
<dbReference type="Gene3D" id="1.10.10.60">
    <property type="entry name" value="Homeodomain-like"/>
    <property type="match status" value="2"/>
</dbReference>
<dbReference type="PROSITE" id="PS00041">
    <property type="entry name" value="HTH_ARAC_FAMILY_1"/>
    <property type="match status" value="1"/>
</dbReference>
<dbReference type="PATRIC" id="fig|449659.4.peg.416"/>
<evidence type="ECO:0000256" key="3">
    <source>
        <dbReference type="ARBA" id="ARBA00023163"/>
    </source>
</evidence>
<evidence type="ECO:0000259" key="4">
    <source>
        <dbReference type="PROSITE" id="PS01124"/>
    </source>
</evidence>
<keyword evidence="3" id="KW-0804">Transcription</keyword>
<dbReference type="PRINTS" id="PR00032">
    <property type="entry name" value="HTHARAC"/>
</dbReference>
<dbReference type="PROSITE" id="PS01124">
    <property type="entry name" value="HTH_ARAC_FAMILY_2"/>
    <property type="match status" value="1"/>
</dbReference>
<evidence type="ECO:0000256" key="2">
    <source>
        <dbReference type="ARBA" id="ARBA00023125"/>
    </source>
</evidence>
<dbReference type="InterPro" id="IPR018060">
    <property type="entry name" value="HTH_AraC"/>
</dbReference>
<dbReference type="PANTHER" id="PTHR43280:SF2">
    <property type="entry name" value="HTH-TYPE TRANSCRIPTIONAL REGULATOR EXSA"/>
    <property type="match status" value="1"/>
</dbReference>
<dbReference type="InterPro" id="IPR003313">
    <property type="entry name" value="AraC-bd"/>
</dbReference>
<keyword evidence="2" id="KW-0238">DNA-binding</keyword>
<gene>
    <name evidence="5" type="ORF">IV66_GL000415</name>
</gene>
<dbReference type="GO" id="GO:0043565">
    <property type="term" value="F:sequence-specific DNA binding"/>
    <property type="evidence" value="ECO:0007669"/>
    <property type="project" value="InterPro"/>
</dbReference>
<name>A0A0R2LHU0_9LACO</name>
<dbReference type="Pfam" id="PF12833">
    <property type="entry name" value="HTH_18"/>
    <property type="match status" value="1"/>
</dbReference>
<dbReference type="SUPFAM" id="SSF46689">
    <property type="entry name" value="Homeodomain-like"/>
    <property type="match status" value="2"/>
</dbReference>
<protein>
    <submittedName>
        <fullName evidence="5">Two-component sensor response regulator</fullName>
    </submittedName>
</protein>
<reference evidence="5 6" key="1">
    <citation type="journal article" date="2015" name="Genome Announc.">
        <title>Expanding the biotechnology potential of lactobacilli through comparative genomics of 213 strains and associated genera.</title>
        <authorList>
            <person name="Sun Z."/>
            <person name="Harris H.M."/>
            <person name="McCann A."/>
            <person name="Guo C."/>
            <person name="Argimon S."/>
            <person name="Zhang W."/>
            <person name="Yang X."/>
            <person name="Jeffery I.B."/>
            <person name="Cooney J.C."/>
            <person name="Kagawa T.F."/>
            <person name="Liu W."/>
            <person name="Song Y."/>
            <person name="Salvetti E."/>
            <person name="Wrobel A."/>
            <person name="Rasinkangas P."/>
            <person name="Parkhill J."/>
            <person name="Rea M.C."/>
            <person name="O'Sullivan O."/>
            <person name="Ritari J."/>
            <person name="Douillard F.P."/>
            <person name="Paul Ross R."/>
            <person name="Yang R."/>
            <person name="Briner A.E."/>
            <person name="Felis G.E."/>
            <person name="de Vos W.M."/>
            <person name="Barrangou R."/>
            <person name="Klaenhammer T.R."/>
            <person name="Caufield P.W."/>
            <person name="Cui Y."/>
            <person name="Zhang H."/>
            <person name="O'Toole P.W."/>
        </authorList>
    </citation>
    <scope>NUCLEOTIDE SEQUENCE [LARGE SCALE GENOMIC DNA]</scope>
    <source>
        <strain evidence="5 6">NBRC 103219</strain>
    </source>
</reference>
<dbReference type="InterPro" id="IPR037923">
    <property type="entry name" value="HTH-like"/>
</dbReference>
<organism evidence="5 6">
    <name type="scientific">Ligilactobacillus pobuzihii</name>
    <dbReference type="NCBI Taxonomy" id="449659"/>
    <lineage>
        <taxon>Bacteria</taxon>
        <taxon>Bacillati</taxon>
        <taxon>Bacillota</taxon>
        <taxon>Bacilli</taxon>
        <taxon>Lactobacillales</taxon>
        <taxon>Lactobacillaceae</taxon>
        <taxon>Ligilactobacillus</taxon>
    </lineage>
</organism>
<dbReference type="SMART" id="SM00342">
    <property type="entry name" value="HTH_ARAC"/>
    <property type="match status" value="1"/>
</dbReference>
<feature type="domain" description="HTH araC/xylS-type" evidence="4">
    <location>
        <begin position="165"/>
        <end position="264"/>
    </location>
</feature>
<dbReference type="InterPro" id="IPR020449">
    <property type="entry name" value="Tscrpt_reg_AraC-type_HTH"/>
</dbReference>
<dbReference type="SUPFAM" id="SSF51215">
    <property type="entry name" value="Regulatory protein AraC"/>
    <property type="match status" value="1"/>
</dbReference>
<accession>A0A0R2LHU0</accession>
<keyword evidence="1" id="KW-0805">Transcription regulation</keyword>
<dbReference type="AlphaFoldDB" id="A0A0R2LHU0"/>
<dbReference type="Gene3D" id="2.60.120.280">
    <property type="entry name" value="Regulatory protein AraC"/>
    <property type="match status" value="1"/>
</dbReference>
<keyword evidence="6" id="KW-1185">Reference proteome</keyword>
<dbReference type="GO" id="GO:0003700">
    <property type="term" value="F:DNA-binding transcription factor activity"/>
    <property type="evidence" value="ECO:0007669"/>
    <property type="project" value="InterPro"/>
</dbReference>
<dbReference type="Proteomes" id="UP000051886">
    <property type="component" value="Unassembled WGS sequence"/>
</dbReference>
<dbReference type="EMBL" id="JQCN01000010">
    <property type="protein sequence ID" value="KRO01342.1"/>
    <property type="molecule type" value="Genomic_DNA"/>
</dbReference>
<proteinExistence type="predicted"/>
<dbReference type="InterPro" id="IPR018062">
    <property type="entry name" value="HTH_AraC-typ_CS"/>
</dbReference>
<dbReference type="InterPro" id="IPR009057">
    <property type="entry name" value="Homeodomain-like_sf"/>
</dbReference>